<accession>A0A165DB87</accession>
<reference evidence="1 2" key="1">
    <citation type="journal article" date="2016" name="Mol. Biol. Evol.">
        <title>Comparative Genomics of Early-Diverging Mushroom-Forming Fungi Provides Insights into the Origins of Lignocellulose Decay Capabilities.</title>
        <authorList>
            <person name="Nagy L.G."/>
            <person name="Riley R."/>
            <person name="Tritt A."/>
            <person name="Adam C."/>
            <person name="Daum C."/>
            <person name="Floudas D."/>
            <person name="Sun H."/>
            <person name="Yadav J.S."/>
            <person name="Pangilinan J."/>
            <person name="Larsson K.H."/>
            <person name="Matsuura K."/>
            <person name="Barry K."/>
            <person name="Labutti K."/>
            <person name="Kuo R."/>
            <person name="Ohm R.A."/>
            <person name="Bhattacharya S.S."/>
            <person name="Shirouzu T."/>
            <person name="Yoshinaga Y."/>
            <person name="Martin F.M."/>
            <person name="Grigoriev I.V."/>
            <person name="Hibbett D.S."/>
        </authorList>
    </citation>
    <scope>NUCLEOTIDE SEQUENCE [LARGE SCALE GENOMIC DNA]</scope>
    <source>
        <strain evidence="1 2">HHB12029</strain>
    </source>
</reference>
<protein>
    <recommendedName>
        <fullName evidence="3">BTB domain-containing protein</fullName>
    </recommendedName>
</protein>
<evidence type="ECO:0000313" key="2">
    <source>
        <dbReference type="Proteomes" id="UP000077266"/>
    </source>
</evidence>
<dbReference type="AlphaFoldDB" id="A0A165DB87"/>
<sequence>MSHIQSWAKITPVTTRHSKYYLEDGTCIALITKSDVLVNIPLGQLAERSTYFRDIRAQQKAHPRLGKTIDTAVPLDEGTVGQYEALFSYILPMSLADHRPFANRSLEDLQAIDLLTLYLGMPAEHTACATPLQDALEARQHIPTALTRHPLYYDYFQGPDVLVFLIEESAVLARLPTTVLCAWSEVFRDLLAGCPPESNSVATPVVLPLGTVEEWTPFLHFILPTPGRPITPFISMPLHDILAILRLSNYLQLTIQFADCSRALTRMIDFKTFHPAHALFLSSRYGMMRLRMRSINLLLQRALFTMSPDDVQHMNSFSHPPSSTSPFYCAFVALHSKVQVNRQFMLHDYAQLISPSPACRQDPASDHRNGCSEAWQWAWYSQIVPAWLGTSYVLPYKSLLREIRALAVPGLHPDCLTAMAHHIQHGSLIAREVAWVAAFVVYHHLVTLATTESSYGSNPIDSHAQLSLIGVEGQKSMPMFLNGPTNRQYASLRNCGTKDSAEVWSKICIKKEWKMLEFSRSYCAGRKTSRPPILDLQLRDFSMDTKLETRAEKLRQPSGADRIALRAAAQLDRA</sequence>
<dbReference type="Proteomes" id="UP000077266">
    <property type="component" value="Unassembled WGS sequence"/>
</dbReference>
<evidence type="ECO:0000313" key="1">
    <source>
        <dbReference type="EMBL" id="KZV84150.1"/>
    </source>
</evidence>
<gene>
    <name evidence="1" type="ORF">EXIGLDRAFT_700726</name>
</gene>
<name>A0A165DB87_EXIGL</name>
<evidence type="ECO:0008006" key="3">
    <source>
        <dbReference type="Google" id="ProtNLM"/>
    </source>
</evidence>
<dbReference type="OrthoDB" id="10625320at2759"/>
<dbReference type="EMBL" id="KV426238">
    <property type="protein sequence ID" value="KZV84150.1"/>
    <property type="molecule type" value="Genomic_DNA"/>
</dbReference>
<keyword evidence="2" id="KW-1185">Reference proteome</keyword>
<organism evidence="1 2">
    <name type="scientific">Exidia glandulosa HHB12029</name>
    <dbReference type="NCBI Taxonomy" id="1314781"/>
    <lineage>
        <taxon>Eukaryota</taxon>
        <taxon>Fungi</taxon>
        <taxon>Dikarya</taxon>
        <taxon>Basidiomycota</taxon>
        <taxon>Agaricomycotina</taxon>
        <taxon>Agaricomycetes</taxon>
        <taxon>Auriculariales</taxon>
        <taxon>Exidiaceae</taxon>
        <taxon>Exidia</taxon>
    </lineage>
</organism>
<dbReference type="CDD" id="cd18186">
    <property type="entry name" value="BTB_POZ_ZBTB_KLHL-like"/>
    <property type="match status" value="1"/>
</dbReference>
<dbReference type="InParanoid" id="A0A165DB87"/>
<proteinExistence type="predicted"/>